<organism evidence="1 2">
    <name type="scientific">Metabacillus herbersteinensis</name>
    <dbReference type="NCBI Taxonomy" id="283816"/>
    <lineage>
        <taxon>Bacteria</taxon>
        <taxon>Bacillati</taxon>
        <taxon>Bacillota</taxon>
        <taxon>Bacilli</taxon>
        <taxon>Bacillales</taxon>
        <taxon>Bacillaceae</taxon>
        <taxon>Metabacillus</taxon>
    </lineage>
</organism>
<keyword evidence="2" id="KW-1185">Reference proteome</keyword>
<proteinExistence type="predicted"/>
<dbReference type="EMBL" id="JBHLVO010000013">
    <property type="protein sequence ID" value="MFC0272840.1"/>
    <property type="molecule type" value="Genomic_DNA"/>
</dbReference>
<reference evidence="1 2" key="1">
    <citation type="submission" date="2024-09" db="EMBL/GenBank/DDBJ databases">
        <authorList>
            <person name="Sun Q."/>
            <person name="Mori K."/>
        </authorList>
    </citation>
    <scope>NUCLEOTIDE SEQUENCE [LARGE SCALE GENOMIC DNA]</scope>
    <source>
        <strain evidence="1 2">CCM 7228</strain>
    </source>
</reference>
<sequence>MSDEELEKGITGSGNDGGCDGLFLFVNDELILDDTPLENIKKNPDVDLYIIQSKFENSFRESAFDKWKSVVDNLFSLDTFKNTDFTKRYNNDVLEFFDRFHNTFLELITKSPKVNFKFIYV</sequence>
<evidence type="ECO:0000313" key="1">
    <source>
        <dbReference type="EMBL" id="MFC0272840.1"/>
    </source>
</evidence>
<gene>
    <name evidence="1" type="ORF">ACFFIX_15515</name>
</gene>
<protein>
    <submittedName>
        <fullName evidence="1">Uncharacterized protein</fullName>
    </submittedName>
</protein>
<name>A0ABV6GGM2_9BACI</name>
<accession>A0ABV6GGM2</accession>
<comment type="caution">
    <text evidence="1">The sequence shown here is derived from an EMBL/GenBank/DDBJ whole genome shotgun (WGS) entry which is preliminary data.</text>
</comment>
<dbReference type="Proteomes" id="UP001589854">
    <property type="component" value="Unassembled WGS sequence"/>
</dbReference>
<evidence type="ECO:0000313" key="2">
    <source>
        <dbReference type="Proteomes" id="UP001589854"/>
    </source>
</evidence>
<dbReference type="RefSeq" id="WP_378935559.1">
    <property type="nucleotide sequence ID" value="NZ_JBHLVO010000013.1"/>
</dbReference>